<accession>A0A6I9X8W2</accession>
<dbReference type="AlphaFoldDB" id="A0A6I9X8W2"/>
<organism evidence="1 2">
    <name type="scientific">Pogonomyrmex barbatus</name>
    <name type="common">red harvester ant</name>
    <dbReference type="NCBI Taxonomy" id="144034"/>
    <lineage>
        <taxon>Eukaryota</taxon>
        <taxon>Metazoa</taxon>
        <taxon>Ecdysozoa</taxon>
        <taxon>Arthropoda</taxon>
        <taxon>Hexapoda</taxon>
        <taxon>Insecta</taxon>
        <taxon>Pterygota</taxon>
        <taxon>Neoptera</taxon>
        <taxon>Endopterygota</taxon>
        <taxon>Hymenoptera</taxon>
        <taxon>Apocrita</taxon>
        <taxon>Aculeata</taxon>
        <taxon>Formicoidea</taxon>
        <taxon>Formicidae</taxon>
        <taxon>Myrmicinae</taxon>
        <taxon>Pogonomyrmex</taxon>
    </lineage>
</organism>
<sequence>MWRRRKRLTWRKMMQEVMRNYRRLREAYVNENRVLKHVNEIDFSQENPQKIRFDENWADNFKVTVKISDGHNITKKNSNFYKILYILKKKNIKLRKSMMLNFRSGMIQFLNATEANAAISKLNEDSPTTRILAIIEERNTFFKGVIPMYAENLVDLFENIMYPEIRYYKNGKIDKKKMG</sequence>
<name>A0A6I9X8W2_9HYME</name>
<proteinExistence type="predicted"/>
<reference evidence="2" key="1">
    <citation type="submission" date="2025-08" db="UniProtKB">
        <authorList>
            <consortium name="RefSeq"/>
        </authorList>
    </citation>
    <scope>IDENTIFICATION</scope>
</reference>
<evidence type="ECO:0000313" key="1">
    <source>
        <dbReference type="Proteomes" id="UP000504615"/>
    </source>
</evidence>
<keyword evidence="1" id="KW-1185">Reference proteome</keyword>
<dbReference type="KEGG" id="pbar:105429632"/>
<dbReference type="GeneID" id="105429632"/>
<protein>
    <submittedName>
        <fullName evidence="2">Uncharacterized protein LOC105429632</fullName>
    </submittedName>
</protein>
<dbReference type="Proteomes" id="UP000504615">
    <property type="component" value="Unplaced"/>
</dbReference>
<gene>
    <name evidence="2" type="primary">LOC105429632</name>
</gene>
<dbReference type="RefSeq" id="XP_011641046.1">
    <property type="nucleotide sequence ID" value="XM_011642744.1"/>
</dbReference>
<evidence type="ECO:0000313" key="2">
    <source>
        <dbReference type="RefSeq" id="XP_011641046.1"/>
    </source>
</evidence>